<evidence type="ECO:0000313" key="5">
    <source>
        <dbReference type="Proteomes" id="UP000501107"/>
    </source>
</evidence>
<proteinExistence type="predicted"/>
<evidence type="ECO:0000313" key="4">
    <source>
        <dbReference type="Proteomes" id="UP000031876"/>
    </source>
</evidence>
<reference evidence="1 4" key="1">
    <citation type="journal article" date="2015" name="Genome Announc.">
        <title>Complete genome sequences for 35 biothreat assay-relevant bacillus species.</title>
        <authorList>
            <person name="Johnson S.L."/>
            <person name="Daligault H.E."/>
            <person name="Davenport K.W."/>
            <person name="Jaissle J."/>
            <person name="Frey K.G."/>
            <person name="Ladner J.T."/>
            <person name="Broomall S.M."/>
            <person name="Bishop-Lilly K.A."/>
            <person name="Bruce D.C."/>
            <person name="Gibbons H.S."/>
            <person name="Coyne S.R."/>
            <person name="Lo C.C."/>
            <person name="Meincke L."/>
            <person name="Munk A.C."/>
            <person name="Koroleva G.I."/>
            <person name="Rosenzweig C.N."/>
            <person name="Palacios G.F."/>
            <person name="Redden C.L."/>
            <person name="Minogue T.D."/>
            <person name="Chain P.S."/>
        </authorList>
    </citation>
    <scope>NUCLEOTIDE SEQUENCE [LARGE SCALE GENOMIC DNA]</scope>
    <source>
        <strain evidence="1 4">HD1011</strain>
        <plasmid evidence="1 4">2</plasmid>
    </source>
</reference>
<evidence type="ECO:0000313" key="2">
    <source>
        <dbReference type="EMBL" id="MDR4174786.1"/>
    </source>
</evidence>
<geneLocation type="plasmid" evidence="3 5">
    <name>unnamed3</name>
</geneLocation>
<evidence type="ECO:0000313" key="1">
    <source>
        <dbReference type="EMBL" id="AJG73862.1"/>
    </source>
</evidence>
<dbReference type="Proteomes" id="UP001181533">
    <property type="component" value="Unassembled WGS sequence"/>
</dbReference>
<geneLocation type="plasmid" evidence="1 4">
    <name>2</name>
</geneLocation>
<dbReference type="EMBL" id="VKQN01000001">
    <property type="protein sequence ID" value="MDR4174786.1"/>
    <property type="molecule type" value="Genomic_DNA"/>
</dbReference>
<dbReference type="EMBL" id="CP053979">
    <property type="protein sequence ID" value="QKH22662.1"/>
    <property type="molecule type" value="Genomic_DNA"/>
</dbReference>
<dbReference type="RefSeq" id="WP_001294906.1">
    <property type="nucleotide sequence ID" value="NZ_CP009334.1"/>
</dbReference>
<dbReference type="EMBL" id="CP009334">
    <property type="protein sequence ID" value="AJG73862.1"/>
    <property type="molecule type" value="Genomic_DNA"/>
</dbReference>
<reference evidence="3 5" key="3">
    <citation type="submission" date="2020-05" db="EMBL/GenBank/DDBJ databases">
        <title>FDA dAtabase for Regulatory Grade micrObial Sequences (FDA-ARGOS): Supporting development and validation of Infectious Disease Dx tests.</title>
        <authorList>
            <person name="Nelson B."/>
            <person name="Plummer A."/>
            <person name="Tallon L."/>
            <person name="Sadzewicz L."/>
            <person name="Zhao X."/>
            <person name="Vavikolanu K."/>
            <person name="Mehta A."/>
            <person name="Aluvathingal J."/>
            <person name="Nadendla S."/>
            <person name="Myers T."/>
            <person name="Yan Y."/>
            <person name="Sichtig H."/>
        </authorList>
    </citation>
    <scope>NUCLEOTIDE SEQUENCE [LARGE SCALE GENOMIC DNA]</scope>
    <source>
        <strain evidence="3 5">FDAARGOS_795</strain>
        <plasmid evidence="3 5">unnamed3</plasmid>
    </source>
</reference>
<reference evidence="2" key="2">
    <citation type="submission" date="2019-07" db="EMBL/GenBank/DDBJ databases">
        <title>Phylogenomic Reclassification of ATCC Bacillus Strains and Various Taxa within the Genus Bacillus.</title>
        <authorList>
            <person name="Riojas M.A."/>
            <person name="Frank A.M."/>
            <person name="Fenn S.L."/>
            <person name="King S.P."/>
            <person name="Brower S.M."/>
            <person name="Hazbon M.H."/>
        </authorList>
    </citation>
    <scope>NUCLEOTIDE SEQUENCE</scope>
    <source>
        <strain evidence="2">ATCC 35646</strain>
    </source>
</reference>
<name>A0A0B5NKB5_BACTU</name>
<dbReference type="Proteomes" id="UP000501107">
    <property type="component" value="Plasmid unnamed3"/>
</dbReference>
<dbReference type="AlphaFoldDB" id="A0A0B5NKB5"/>
<keyword evidence="3" id="KW-0614">Plasmid</keyword>
<protein>
    <submittedName>
        <fullName evidence="3">Uncharacterized protein</fullName>
    </submittedName>
</protein>
<gene>
    <name evidence="1" type="ORF">BF38_5904</name>
    <name evidence="2" type="ORF">FO599_01390</name>
    <name evidence="3" type="ORF">FOC89_01360</name>
</gene>
<sequence>MSEQAITQQNVKNYARTHGKWFGTLISQPVFNGVAMGVPTLASVSVVRINTIRGFGYVLVSSNKEIIGELGWFVSQNEKEGQKISFTS</sequence>
<accession>A0A0B5NKB5</accession>
<dbReference type="Proteomes" id="UP000031876">
    <property type="component" value="Plasmid 2"/>
</dbReference>
<organism evidence="3 5">
    <name type="scientific">Bacillus thuringiensis</name>
    <dbReference type="NCBI Taxonomy" id="1428"/>
    <lineage>
        <taxon>Bacteria</taxon>
        <taxon>Bacillati</taxon>
        <taxon>Bacillota</taxon>
        <taxon>Bacilli</taxon>
        <taxon>Bacillales</taxon>
        <taxon>Bacillaceae</taxon>
        <taxon>Bacillus</taxon>
        <taxon>Bacillus cereus group</taxon>
    </lineage>
</organism>
<evidence type="ECO:0000313" key="3">
    <source>
        <dbReference type="EMBL" id="QKH22662.1"/>
    </source>
</evidence>
<dbReference type="KEGG" id="btw:BF38_5904"/>